<evidence type="ECO:0000313" key="4">
    <source>
        <dbReference type="Proteomes" id="UP000232722"/>
    </source>
</evidence>
<keyword evidence="1" id="KW-0812">Transmembrane</keyword>
<reference evidence="3 4" key="1">
    <citation type="submission" date="2016-04" db="EMBL/GenBank/DDBJ databases">
        <title>Genome analyses suggest a sexual origin of heterokaryosis in a supposedly ancient asexual fungus.</title>
        <authorList>
            <person name="Ropars J."/>
            <person name="Sedzielewska K."/>
            <person name="Noel J."/>
            <person name="Charron P."/>
            <person name="Farinelli L."/>
            <person name="Marton T."/>
            <person name="Kruger M."/>
            <person name="Pelin A."/>
            <person name="Brachmann A."/>
            <person name="Corradi N."/>
        </authorList>
    </citation>
    <scope>NUCLEOTIDE SEQUENCE [LARGE SCALE GENOMIC DNA]</scope>
    <source>
        <strain evidence="3 4">A5</strain>
    </source>
</reference>
<dbReference type="Proteomes" id="UP000232722">
    <property type="component" value="Unassembled WGS sequence"/>
</dbReference>
<name>A0A2N0PCE5_9GLOM</name>
<keyword evidence="1" id="KW-0472">Membrane</keyword>
<accession>A0A2N0PCE5</accession>
<comment type="caution">
    <text evidence="3">The sequence shown here is derived from an EMBL/GenBank/DDBJ whole genome shotgun (WGS) entry which is preliminary data.</text>
</comment>
<keyword evidence="1" id="KW-1133">Transmembrane helix</keyword>
<sequence>MMEICTILLLCMCTHSSMLRFSHHFPKYMGIHMALSKHLALSISLKLLLLCKKCKFNCRACYK</sequence>
<evidence type="ECO:0000313" key="3">
    <source>
        <dbReference type="EMBL" id="PKC04478.1"/>
    </source>
</evidence>
<evidence type="ECO:0000256" key="2">
    <source>
        <dbReference type="SAM" id="SignalP"/>
    </source>
</evidence>
<proteinExistence type="predicted"/>
<feature type="transmembrane region" description="Helical" evidence="1">
    <location>
        <begin position="29"/>
        <end position="49"/>
    </location>
</feature>
<evidence type="ECO:0000256" key="1">
    <source>
        <dbReference type="SAM" id="Phobius"/>
    </source>
</evidence>
<protein>
    <submittedName>
        <fullName evidence="3">Uncharacterized protein</fullName>
    </submittedName>
</protein>
<dbReference type="EMBL" id="LLXJ01001005">
    <property type="protein sequence ID" value="PKC04478.1"/>
    <property type="molecule type" value="Genomic_DNA"/>
</dbReference>
<keyword evidence="2" id="KW-0732">Signal</keyword>
<organism evidence="3 4">
    <name type="scientific">Rhizophagus irregularis</name>
    <dbReference type="NCBI Taxonomy" id="588596"/>
    <lineage>
        <taxon>Eukaryota</taxon>
        <taxon>Fungi</taxon>
        <taxon>Fungi incertae sedis</taxon>
        <taxon>Mucoromycota</taxon>
        <taxon>Glomeromycotina</taxon>
        <taxon>Glomeromycetes</taxon>
        <taxon>Glomerales</taxon>
        <taxon>Glomeraceae</taxon>
        <taxon>Rhizophagus</taxon>
    </lineage>
</organism>
<feature type="signal peptide" evidence="2">
    <location>
        <begin position="1"/>
        <end position="16"/>
    </location>
</feature>
<reference evidence="3 4" key="2">
    <citation type="submission" date="2017-09" db="EMBL/GenBank/DDBJ databases">
        <title>Extensive intraspecific genome diversity in a model arbuscular mycorrhizal fungus.</title>
        <authorList>
            <person name="Chen E.C."/>
            <person name="Morin E."/>
            <person name="Beaudet D."/>
            <person name="Noel J."/>
            <person name="Ndikumana S."/>
            <person name="Charron P."/>
            <person name="St-Onge C."/>
            <person name="Giorgi J."/>
            <person name="Grigoriev I.V."/>
            <person name="Roux C."/>
            <person name="Martin F.M."/>
            <person name="Corradi N."/>
        </authorList>
    </citation>
    <scope>NUCLEOTIDE SEQUENCE [LARGE SCALE GENOMIC DNA]</scope>
    <source>
        <strain evidence="3 4">A5</strain>
    </source>
</reference>
<gene>
    <name evidence="3" type="ORF">RhiirA5_2273</name>
</gene>
<feature type="chain" id="PRO_5014994100" evidence="2">
    <location>
        <begin position="17"/>
        <end position="63"/>
    </location>
</feature>
<dbReference type="AlphaFoldDB" id="A0A2N0PCE5"/>